<organism evidence="4 5">
    <name type="scientific">Naegleria fowleri</name>
    <name type="common">Brain eating amoeba</name>
    <dbReference type="NCBI Taxonomy" id="5763"/>
    <lineage>
        <taxon>Eukaryota</taxon>
        <taxon>Discoba</taxon>
        <taxon>Heterolobosea</taxon>
        <taxon>Tetramitia</taxon>
        <taxon>Eutetramitia</taxon>
        <taxon>Vahlkampfiidae</taxon>
        <taxon>Naegleria</taxon>
    </lineage>
</organism>
<evidence type="ECO:0000256" key="2">
    <source>
        <dbReference type="SAM" id="MobiDB-lite"/>
    </source>
</evidence>
<dbReference type="InterPro" id="IPR008942">
    <property type="entry name" value="ENTH_VHS"/>
</dbReference>
<dbReference type="SUPFAM" id="SSF48464">
    <property type="entry name" value="ENTH/VHS domain"/>
    <property type="match status" value="1"/>
</dbReference>
<dbReference type="EMBL" id="VFQX01000003">
    <property type="protein sequence ID" value="KAF0984192.1"/>
    <property type="molecule type" value="Genomic_DNA"/>
</dbReference>
<feature type="region of interest" description="Disordered" evidence="2">
    <location>
        <begin position="308"/>
        <end position="327"/>
    </location>
</feature>
<dbReference type="RefSeq" id="XP_044568905.1">
    <property type="nucleotide sequence ID" value="XM_044711106.1"/>
</dbReference>
<gene>
    <name evidence="4" type="ORF">FDP41_007369</name>
</gene>
<feature type="region of interest" description="Disordered" evidence="2">
    <location>
        <begin position="344"/>
        <end position="366"/>
    </location>
</feature>
<dbReference type="CDD" id="cd16981">
    <property type="entry name" value="CID_RPRD_like"/>
    <property type="match status" value="1"/>
</dbReference>
<dbReference type="Proteomes" id="UP000444721">
    <property type="component" value="Unassembled WGS sequence"/>
</dbReference>
<proteinExistence type="predicted"/>
<dbReference type="AlphaFoldDB" id="A0A6A5CAZ8"/>
<dbReference type="PROSITE" id="PS51391">
    <property type="entry name" value="CID"/>
    <property type="match status" value="1"/>
</dbReference>
<evidence type="ECO:0000313" key="5">
    <source>
        <dbReference type="Proteomes" id="UP000444721"/>
    </source>
</evidence>
<dbReference type="InterPro" id="IPR006569">
    <property type="entry name" value="CID_dom"/>
</dbReference>
<dbReference type="VEuPathDB" id="AmoebaDB:NfTy_002640"/>
<dbReference type="SMART" id="SM00582">
    <property type="entry name" value="RPR"/>
    <property type="match status" value="1"/>
</dbReference>
<dbReference type="GO" id="GO:0000993">
    <property type="term" value="F:RNA polymerase II complex binding"/>
    <property type="evidence" value="ECO:0007669"/>
    <property type="project" value="TreeGrafter"/>
</dbReference>
<dbReference type="VEuPathDB" id="AmoebaDB:FDP41_007369"/>
<dbReference type="OrthoDB" id="10069473at2759"/>
<dbReference type="PANTHER" id="PTHR12460:SF0">
    <property type="entry name" value="CID DOMAIN-CONTAINING PROTEIN-RELATED"/>
    <property type="match status" value="1"/>
</dbReference>
<dbReference type="PANTHER" id="PTHR12460">
    <property type="entry name" value="CYCLIN-DEPENDENT KINASE INHIBITOR-RELATED PROTEIN"/>
    <property type="match status" value="1"/>
</dbReference>
<evidence type="ECO:0000259" key="3">
    <source>
        <dbReference type="PROSITE" id="PS51391"/>
    </source>
</evidence>
<dbReference type="VEuPathDB" id="AmoebaDB:NF0000320"/>
<feature type="region of interest" description="Disordered" evidence="2">
    <location>
        <begin position="398"/>
        <end position="427"/>
    </location>
</feature>
<sequence>MNEKVFVDKLDKLTNTQQSIQALSLWVIYHAKRAKEIVQIWLREVKKAAPKRKLCYFYLANDVIQNSRKKTQAFVEEFQQVLPVALHDNISMMPQNEQKSLQRMFNVLEERKIFTTEFSRDCKRIIDGALEGSGSSVQTSSIHSVSDSSSSSLKRDRQVAFGSPQIDSTITKPLVKTLTQLNEIMESNRLDQKSFADNDKLISECKQKVLDRSDIGEDSLANMSPFALKQLQSDVESMITKCTDYKFALAKENNKRREYIQQLEQELKEQQDLLDKYNDCIKEWNNNYIVDLQKVSTSVEIHLNNKRLGTSSSSNATSAFSSHDEDPLASTVYTDDFFRVDEDEEGVESSNKKLKMETPFDEDEDLFSEVKQRTATAAPLTASDVNSLMSSILSAIGSKNVNGSNHNGGSATSNEFDATSSDYPPFD</sequence>
<dbReference type="GO" id="GO:0031124">
    <property type="term" value="P:mRNA 3'-end processing"/>
    <property type="evidence" value="ECO:0007669"/>
    <property type="project" value="TreeGrafter"/>
</dbReference>
<dbReference type="Gene3D" id="1.25.40.90">
    <property type="match status" value="1"/>
</dbReference>
<comment type="caution">
    <text evidence="4">The sequence shown here is derived from an EMBL/GenBank/DDBJ whole genome shotgun (WGS) entry which is preliminary data.</text>
</comment>
<reference evidence="4 5" key="1">
    <citation type="journal article" date="2019" name="Sci. Rep.">
        <title>Nanopore sequencing improves the draft genome of the human pathogenic amoeba Naegleria fowleri.</title>
        <authorList>
            <person name="Liechti N."/>
            <person name="Schurch N."/>
            <person name="Bruggmann R."/>
            <person name="Wittwer M."/>
        </authorList>
    </citation>
    <scope>NUCLEOTIDE SEQUENCE [LARGE SCALE GENOMIC DNA]</scope>
    <source>
        <strain evidence="4 5">ATCC 30894</strain>
    </source>
</reference>
<name>A0A6A5CAZ8_NAEFO</name>
<dbReference type="GeneID" id="68114587"/>
<keyword evidence="5" id="KW-1185">Reference proteome</keyword>
<evidence type="ECO:0000313" key="4">
    <source>
        <dbReference type="EMBL" id="KAF0984192.1"/>
    </source>
</evidence>
<feature type="domain" description="CID" evidence="3">
    <location>
        <begin position="1"/>
        <end position="130"/>
    </location>
</feature>
<evidence type="ECO:0000256" key="1">
    <source>
        <dbReference type="SAM" id="Coils"/>
    </source>
</evidence>
<feature type="region of interest" description="Disordered" evidence="2">
    <location>
        <begin position="132"/>
        <end position="153"/>
    </location>
</feature>
<feature type="coiled-coil region" evidence="1">
    <location>
        <begin position="249"/>
        <end position="287"/>
    </location>
</feature>
<feature type="compositionally biased region" description="Low complexity" evidence="2">
    <location>
        <begin position="310"/>
        <end position="321"/>
    </location>
</feature>
<accession>A0A6A5CAZ8</accession>
<keyword evidence="1" id="KW-0175">Coiled coil</keyword>
<protein>
    <recommendedName>
        <fullName evidence="3">CID domain-containing protein</fullName>
    </recommendedName>
</protein>
<dbReference type="OMA" id="SLWVIYH"/>
<feature type="compositionally biased region" description="Low complexity" evidence="2">
    <location>
        <begin position="133"/>
        <end position="152"/>
    </location>
</feature>
<dbReference type="Pfam" id="PF04818">
    <property type="entry name" value="CID"/>
    <property type="match status" value="1"/>
</dbReference>